<sequence>MSDNWHKNSQTTETPDQEHPAWCDANLCTADPVAKAADGYRAGAGEQHRSASVPLNLTTAIWLPRRAGTAFLTEAVAPWPCAPYLRVRLGDAELSMPAEHAGPALTTLSALAASAGEGVDR</sequence>
<dbReference type="AlphaFoldDB" id="A0A927R4H5"/>
<evidence type="ECO:0000313" key="2">
    <source>
        <dbReference type="EMBL" id="MBE1484981.1"/>
    </source>
</evidence>
<reference evidence="2" key="1">
    <citation type="submission" date="2020-10" db="EMBL/GenBank/DDBJ databases">
        <title>Sequencing the genomes of 1000 actinobacteria strains.</title>
        <authorList>
            <person name="Klenk H.-P."/>
        </authorList>
    </citation>
    <scope>NUCLEOTIDE SEQUENCE</scope>
    <source>
        <strain evidence="2">DSM 46832</strain>
    </source>
</reference>
<proteinExistence type="predicted"/>
<accession>A0A927R4H5</accession>
<evidence type="ECO:0000313" key="3">
    <source>
        <dbReference type="Proteomes" id="UP000649753"/>
    </source>
</evidence>
<dbReference type="Proteomes" id="UP000649753">
    <property type="component" value="Unassembled WGS sequence"/>
</dbReference>
<name>A0A927R4H5_9ACTN</name>
<dbReference type="EMBL" id="JADBEB010000001">
    <property type="protein sequence ID" value="MBE1484981.1"/>
    <property type="molecule type" value="Genomic_DNA"/>
</dbReference>
<gene>
    <name evidence="2" type="ORF">H4W31_000619</name>
</gene>
<protein>
    <submittedName>
        <fullName evidence="2">Uncharacterized protein</fullName>
    </submittedName>
</protein>
<comment type="caution">
    <text evidence="2">The sequence shown here is derived from an EMBL/GenBank/DDBJ whole genome shotgun (WGS) entry which is preliminary data.</text>
</comment>
<evidence type="ECO:0000256" key="1">
    <source>
        <dbReference type="SAM" id="MobiDB-lite"/>
    </source>
</evidence>
<dbReference type="RefSeq" id="WP_192765256.1">
    <property type="nucleotide sequence ID" value="NZ_JADBEB010000001.1"/>
</dbReference>
<keyword evidence="3" id="KW-1185">Reference proteome</keyword>
<organism evidence="2 3">
    <name type="scientific">Plantactinospora soyae</name>
    <dbReference type="NCBI Taxonomy" id="1544732"/>
    <lineage>
        <taxon>Bacteria</taxon>
        <taxon>Bacillati</taxon>
        <taxon>Actinomycetota</taxon>
        <taxon>Actinomycetes</taxon>
        <taxon>Micromonosporales</taxon>
        <taxon>Micromonosporaceae</taxon>
        <taxon>Plantactinospora</taxon>
    </lineage>
</organism>
<feature type="region of interest" description="Disordered" evidence="1">
    <location>
        <begin position="1"/>
        <end position="20"/>
    </location>
</feature>